<evidence type="ECO:0000313" key="4">
    <source>
        <dbReference type="EMBL" id="HIZ58161.1"/>
    </source>
</evidence>
<dbReference type="EMBL" id="DXBJ01000044">
    <property type="protein sequence ID" value="HIZ58161.1"/>
    <property type="molecule type" value="Genomic_DNA"/>
</dbReference>
<dbReference type="InterPro" id="IPR001647">
    <property type="entry name" value="HTH_TetR"/>
</dbReference>
<comment type="caution">
    <text evidence="4">The sequence shown here is derived from an EMBL/GenBank/DDBJ whole genome shotgun (WGS) entry which is preliminary data.</text>
</comment>
<dbReference type="Proteomes" id="UP000824065">
    <property type="component" value="Unassembled WGS sequence"/>
</dbReference>
<dbReference type="PROSITE" id="PS50977">
    <property type="entry name" value="HTH_TETR_2"/>
    <property type="match status" value="1"/>
</dbReference>
<protein>
    <submittedName>
        <fullName evidence="4">TetR/AcrR family transcriptional regulator</fullName>
    </submittedName>
</protein>
<proteinExistence type="predicted"/>
<dbReference type="Pfam" id="PF17929">
    <property type="entry name" value="TetR_C_34"/>
    <property type="match status" value="1"/>
</dbReference>
<organism evidence="4 5">
    <name type="scientific">Candidatus Faecalibacterium gallistercoris</name>
    <dbReference type="NCBI Taxonomy" id="2838579"/>
    <lineage>
        <taxon>Bacteria</taxon>
        <taxon>Bacillati</taxon>
        <taxon>Bacillota</taxon>
        <taxon>Clostridia</taxon>
        <taxon>Eubacteriales</taxon>
        <taxon>Oscillospiraceae</taxon>
        <taxon>Faecalibacterium</taxon>
    </lineage>
</organism>
<accession>A0A9D2FGH5</accession>
<feature type="DNA-binding region" description="H-T-H motif" evidence="2">
    <location>
        <begin position="33"/>
        <end position="52"/>
    </location>
</feature>
<feature type="domain" description="HTH tetR-type" evidence="3">
    <location>
        <begin position="10"/>
        <end position="70"/>
    </location>
</feature>
<reference evidence="4" key="2">
    <citation type="submission" date="2021-04" db="EMBL/GenBank/DDBJ databases">
        <authorList>
            <person name="Gilroy R."/>
        </authorList>
    </citation>
    <scope>NUCLEOTIDE SEQUENCE</scope>
    <source>
        <strain evidence="4">ChiBcec16-3735</strain>
    </source>
</reference>
<dbReference type="Pfam" id="PF00440">
    <property type="entry name" value="TetR_N"/>
    <property type="match status" value="1"/>
</dbReference>
<dbReference type="GO" id="GO:0003677">
    <property type="term" value="F:DNA binding"/>
    <property type="evidence" value="ECO:0007669"/>
    <property type="project" value="UniProtKB-UniRule"/>
</dbReference>
<reference evidence="4" key="1">
    <citation type="journal article" date="2021" name="PeerJ">
        <title>Extensive microbial diversity within the chicken gut microbiome revealed by metagenomics and culture.</title>
        <authorList>
            <person name="Gilroy R."/>
            <person name="Ravi A."/>
            <person name="Getino M."/>
            <person name="Pursley I."/>
            <person name="Horton D.L."/>
            <person name="Alikhan N.F."/>
            <person name="Baker D."/>
            <person name="Gharbi K."/>
            <person name="Hall N."/>
            <person name="Watson M."/>
            <person name="Adriaenssens E.M."/>
            <person name="Foster-Nyarko E."/>
            <person name="Jarju S."/>
            <person name="Secka A."/>
            <person name="Antonio M."/>
            <person name="Oren A."/>
            <person name="Chaudhuri R.R."/>
            <person name="La Ragione R."/>
            <person name="Hildebrand F."/>
            <person name="Pallen M.J."/>
        </authorList>
    </citation>
    <scope>NUCLEOTIDE SEQUENCE</scope>
    <source>
        <strain evidence="4">ChiBcec16-3735</strain>
    </source>
</reference>
<dbReference type="Gene3D" id="1.10.357.10">
    <property type="entry name" value="Tetracycline Repressor, domain 2"/>
    <property type="match status" value="1"/>
</dbReference>
<name>A0A9D2FGH5_9FIRM</name>
<keyword evidence="1 2" id="KW-0238">DNA-binding</keyword>
<evidence type="ECO:0000256" key="2">
    <source>
        <dbReference type="PROSITE-ProRule" id="PRU00335"/>
    </source>
</evidence>
<evidence type="ECO:0000313" key="5">
    <source>
        <dbReference type="Proteomes" id="UP000824065"/>
    </source>
</evidence>
<dbReference type="InterPro" id="IPR041483">
    <property type="entry name" value="TetR_C_34"/>
</dbReference>
<dbReference type="InterPro" id="IPR009057">
    <property type="entry name" value="Homeodomain-like_sf"/>
</dbReference>
<evidence type="ECO:0000259" key="3">
    <source>
        <dbReference type="PROSITE" id="PS50977"/>
    </source>
</evidence>
<evidence type="ECO:0000256" key="1">
    <source>
        <dbReference type="ARBA" id="ARBA00023125"/>
    </source>
</evidence>
<gene>
    <name evidence="4" type="ORF">H9725_06235</name>
</gene>
<dbReference type="AlphaFoldDB" id="A0A9D2FGH5"/>
<dbReference type="SUPFAM" id="SSF46689">
    <property type="entry name" value="Homeodomain-like"/>
    <property type="match status" value="1"/>
</dbReference>
<sequence length="210" mass="24277">MPKSSEEQAQARRDEIVNACAELYETMSFRDITLKEIGQRTSFTRTSIYNYFQTREEIFLALTQREYEAWTADLDALCAQSGTLSAGEFAGALARTLERRTRMLKLMAMNLYDMEDNTRMENLVAFKKAYDGAIRALQRCLQAYFPQMTGAEAQNFLYLFLPFMFGIYPYTSVTEKQREAMRLAQVSYPSFTVYELSRTFVEKVLAPYVG</sequence>